<proteinExistence type="predicted"/>
<protein>
    <submittedName>
        <fullName evidence="1">Uncharacterized protein</fullName>
    </submittedName>
</protein>
<keyword evidence="2" id="KW-1185">Reference proteome</keyword>
<feature type="non-terminal residue" evidence="1">
    <location>
        <position position="1"/>
    </location>
</feature>
<evidence type="ECO:0000313" key="1">
    <source>
        <dbReference type="EMBL" id="MCH85922.1"/>
    </source>
</evidence>
<evidence type="ECO:0000313" key="2">
    <source>
        <dbReference type="Proteomes" id="UP000265520"/>
    </source>
</evidence>
<dbReference type="EMBL" id="LXQA010009396">
    <property type="protein sequence ID" value="MCH85922.1"/>
    <property type="molecule type" value="Genomic_DNA"/>
</dbReference>
<name>A0A392MEJ0_9FABA</name>
<dbReference type="Proteomes" id="UP000265520">
    <property type="component" value="Unassembled WGS sequence"/>
</dbReference>
<comment type="caution">
    <text evidence="1">The sequence shown here is derived from an EMBL/GenBank/DDBJ whole genome shotgun (WGS) entry which is preliminary data.</text>
</comment>
<dbReference type="AlphaFoldDB" id="A0A392MEJ0"/>
<organism evidence="1 2">
    <name type="scientific">Trifolium medium</name>
    <dbReference type="NCBI Taxonomy" id="97028"/>
    <lineage>
        <taxon>Eukaryota</taxon>
        <taxon>Viridiplantae</taxon>
        <taxon>Streptophyta</taxon>
        <taxon>Embryophyta</taxon>
        <taxon>Tracheophyta</taxon>
        <taxon>Spermatophyta</taxon>
        <taxon>Magnoliopsida</taxon>
        <taxon>eudicotyledons</taxon>
        <taxon>Gunneridae</taxon>
        <taxon>Pentapetalae</taxon>
        <taxon>rosids</taxon>
        <taxon>fabids</taxon>
        <taxon>Fabales</taxon>
        <taxon>Fabaceae</taxon>
        <taxon>Papilionoideae</taxon>
        <taxon>50 kb inversion clade</taxon>
        <taxon>NPAAA clade</taxon>
        <taxon>Hologalegina</taxon>
        <taxon>IRL clade</taxon>
        <taxon>Trifolieae</taxon>
        <taxon>Trifolium</taxon>
    </lineage>
</organism>
<reference evidence="1 2" key="1">
    <citation type="journal article" date="2018" name="Front. Plant Sci.">
        <title>Red Clover (Trifolium pratense) and Zigzag Clover (T. medium) - A Picture of Genomic Similarities and Differences.</title>
        <authorList>
            <person name="Dluhosova J."/>
            <person name="Istvanek J."/>
            <person name="Nedelnik J."/>
            <person name="Repkova J."/>
        </authorList>
    </citation>
    <scope>NUCLEOTIDE SEQUENCE [LARGE SCALE GENOMIC DNA]</scope>
    <source>
        <strain evidence="2">cv. 10/8</strain>
        <tissue evidence="1">Leaf</tissue>
    </source>
</reference>
<gene>
    <name evidence="1" type="ORF">A2U01_0006774</name>
</gene>
<sequence>STLQETNHLMQILKTYEAASGQEINMTKSERINSWRGRALSKAGKEVMIKWRIGNGSKIKVMSEPWLREKDGRWMQSPQPQGKGDEGIEQESWNYLWKIRAAPNAKRLLCINNYVWNGTKEPGQALGAKALFLWHEWRSVQSTTHRIMQSDLHQQQLQWQKSQIGWLKCKVDAGFHNDQTQQALGGVYVITRDSL</sequence>
<accession>A0A392MEJ0</accession>